<evidence type="ECO:0000313" key="17">
    <source>
        <dbReference type="Proteomes" id="UP000799439"/>
    </source>
</evidence>
<feature type="domain" description="Copper amine oxidase N3-terminal" evidence="15">
    <location>
        <begin position="125"/>
        <end position="215"/>
    </location>
</feature>
<feature type="domain" description="Copper amine oxidase catalytic" evidence="13">
    <location>
        <begin position="253"/>
        <end position="655"/>
    </location>
</feature>
<comment type="similarity">
    <text evidence="2 11">Belongs to the copper/topaquinone oxidase family.</text>
</comment>
<evidence type="ECO:0000256" key="6">
    <source>
        <dbReference type="ARBA" id="ARBA00023002"/>
    </source>
</evidence>
<gene>
    <name evidence="16" type="ORF">K461DRAFT_258175</name>
</gene>
<dbReference type="Pfam" id="PF02727">
    <property type="entry name" value="Cu_amine_oxidN2"/>
    <property type="match status" value="1"/>
</dbReference>
<keyword evidence="7 11" id="KW-0186">Copper</keyword>
<dbReference type="SUPFAM" id="SSF49998">
    <property type="entry name" value="Amine oxidase catalytic domain"/>
    <property type="match status" value="1"/>
</dbReference>
<protein>
    <recommendedName>
        <fullName evidence="11">Amine oxidase</fullName>
        <ecNumber evidence="11">1.4.3.-</ecNumber>
    </recommendedName>
</protein>
<dbReference type="InterPro" id="IPR036460">
    <property type="entry name" value="Cu_amine_oxidase_C_sf"/>
</dbReference>
<dbReference type="InterPro" id="IPR049948">
    <property type="entry name" value="Cu_Am_ox_TPQ-bd"/>
</dbReference>
<dbReference type="Proteomes" id="UP000799439">
    <property type="component" value="Unassembled WGS sequence"/>
</dbReference>
<comment type="PTM">
    <text evidence="10 11">Topaquinone (TPQ) is generated by copper-dependent autoxidation of a specific tyrosyl residue.</text>
</comment>
<dbReference type="OrthoDB" id="5379943at2759"/>
<comment type="cofactor">
    <cofactor evidence="11">
        <name>Cu cation</name>
        <dbReference type="ChEBI" id="CHEBI:23378"/>
    </cofactor>
    <text evidence="11">Contains 1 topaquinone per subunit.</text>
</comment>
<dbReference type="Pfam" id="PF02728">
    <property type="entry name" value="Cu_amine_oxidN3"/>
    <property type="match status" value="1"/>
</dbReference>
<feature type="active site" description="Proton acceptor" evidence="9">
    <location>
        <position position="330"/>
    </location>
</feature>
<reference evidence="16" key="1">
    <citation type="journal article" date="2020" name="Stud. Mycol.">
        <title>101 Dothideomycetes genomes: a test case for predicting lifestyles and emergence of pathogens.</title>
        <authorList>
            <person name="Haridas S."/>
            <person name="Albert R."/>
            <person name="Binder M."/>
            <person name="Bloem J."/>
            <person name="Labutti K."/>
            <person name="Salamov A."/>
            <person name="Andreopoulos B."/>
            <person name="Baker S."/>
            <person name="Barry K."/>
            <person name="Bills G."/>
            <person name="Bluhm B."/>
            <person name="Cannon C."/>
            <person name="Castanera R."/>
            <person name="Culley D."/>
            <person name="Daum C."/>
            <person name="Ezra D."/>
            <person name="Gonzalez J."/>
            <person name="Henrissat B."/>
            <person name="Kuo A."/>
            <person name="Liang C."/>
            <person name="Lipzen A."/>
            <person name="Lutzoni F."/>
            <person name="Magnuson J."/>
            <person name="Mondo S."/>
            <person name="Nolan M."/>
            <person name="Ohm R."/>
            <person name="Pangilinan J."/>
            <person name="Park H.-J."/>
            <person name="Ramirez L."/>
            <person name="Alfaro M."/>
            <person name="Sun H."/>
            <person name="Tritt A."/>
            <person name="Yoshinaga Y."/>
            <person name="Zwiers L.-H."/>
            <person name="Turgeon B."/>
            <person name="Goodwin S."/>
            <person name="Spatafora J."/>
            <person name="Crous P."/>
            <person name="Grigoriev I."/>
        </authorList>
    </citation>
    <scope>NUCLEOTIDE SEQUENCE</scope>
    <source>
        <strain evidence="16">CBS 260.36</strain>
    </source>
</reference>
<dbReference type="GO" id="GO:0048038">
    <property type="term" value="F:quinone binding"/>
    <property type="evidence" value="ECO:0007669"/>
    <property type="project" value="InterPro"/>
</dbReference>
<accession>A0A9P4MFJ9</accession>
<evidence type="ECO:0000256" key="10">
    <source>
        <dbReference type="PIRSR" id="PIRSR600269-51"/>
    </source>
</evidence>
<feature type="modified residue" description="2',4',5'-topaquinone" evidence="10">
    <location>
        <position position="414"/>
    </location>
</feature>
<comment type="subunit">
    <text evidence="3">Homodimer.</text>
</comment>
<dbReference type="Pfam" id="PF01179">
    <property type="entry name" value="Cu_amine_oxid"/>
    <property type="match status" value="1"/>
</dbReference>
<evidence type="ECO:0000256" key="2">
    <source>
        <dbReference type="ARBA" id="ARBA00007983"/>
    </source>
</evidence>
<dbReference type="FunFam" id="2.70.98.20:FF:000001">
    <property type="entry name" value="Amine oxidase"/>
    <property type="match status" value="1"/>
</dbReference>
<evidence type="ECO:0000256" key="8">
    <source>
        <dbReference type="ARBA" id="ARBA00023157"/>
    </source>
</evidence>
<dbReference type="Gene3D" id="2.70.98.20">
    <property type="entry name" value="Copper amine oxidase, catalytic domain"/>
    <property type="match status" value="1"/>
</dbReference>
<dbReference type="GO" id="GO:0008131">
    <property type="term" value="F:primary methylamine oxidase activity"/>
    <property type="evidence" value="ECO:0007669"/>
    <property type="project" value="InterPro"/>
</dbReference>
<evidence type="ECO:0000256" key="1">
    <source>
        <dbReference type="ARBA" id="ARBA00001935"/>
    </source>
</evidence>
<dbReference type="PANTHER" id="PTHR10638">
    <property type="entry name" value="COPPER AMINE OXIDASE"/>
    <property type="match status" value="1"/>
</dbReference>
<sequence>MAPGSTTTSDLPTRPPKQDTPHIFAPLSTNEIKHAASLIASQWPQGTDLYYRTITLEEPPKAEAIKYIEAEHAGTSRPAIDRKALVVYNIAKTDKLHEAVVNLSAQTIDKNFRLGPNLHSGLAGEEIIFMEKLVLEHPDVKAAIAKLQLPEGTTVVCDPWPYGSDGINDDNRLWQCFMYLRDPAHPDEADGNHYAFPLNICPVIDGVSRELIRIDYAPTGKDNAIKEPSAWKPKTGNEYIPTHNKLRTDIKPLQVIQPEGASFTITEHGTLNYIEWQKWSFKLGFNAREGMVLYDVRYDSRPLFYRVSLSDMNIPYADPRHPFHKKSAFDLGDAGAGVTANNLKLGCDCLGAIHYVSGELSDEKGEPMPMPNAVCIHEQDNGILWKHTNYRTGKAAVTRNRELVIQSIITVANYEYILAFQFNQAAEFMYEVRATGILSTQPIDDDISVPFGTVVHPGVLAPHHQHIFSLRVDPMLEGHSNRLVYDEAHPMPRDDFNKHGNGYYTQETVVESSGGYDTDISVNRIYKIQNNSVRNPVNGKPVAYKIMAPPFQKIISDKDSFNYKRAEFSDRNIYAVKYHDDELFAGGKYTNQSRGGKGVRSWAERKEKIVDDDLVVFVQFGINHIPRIEDFPVMPAEIIKVALKPVNFFTRNPAIDVPPSTQDFNKSTLLSEQHRQGATTGTVNGNGEVCCGSNGINGTNGVNGH</sequence>
<evidence type="ECO:0000256" key="9">
    <source>
        <dbReference type="PIRSR" id="PIRSR600269-50"/>
    </source>
</evidence>
<dbReference type="InterPro" id="IPR016182">
    <property type="entry name" value="Cu_amine_oxidase_N-reg"/>
</dbReference>
<dbReference type="EMBL" id="ML996088">
    <property type="protein sequence ID" value="KAF2151167.1"/>
    <property type="molecule type" value="Genomic_DNA"/>
</dbReference>
<keyword evidence="6 11" id="KW-0560">Oxidoreductase</keyword>
<evidence type="ECO:0000259" key="15">
    <source>
        <dbReference type="Pfam" id="PF02728"/>
    </source>
</evidence>
<dbReference type="Gene3D" id="3.10.450.40">
    <property type="match status" value="2"/>
</dbReference>
<dbReference type="PANTHER" id="PTHR10638:SF33">
    <property type="entry name" value="AMINE OXIDASE"/>
    <property type="match status" value="1"/>
</dbReference>
<dbReference type="InterPro" id="IPR015800">
    <property type="entry name" value="Cu_amine_oxidase_N2"/>
</dbReference>
<comment type="caution">
    <text evidence="16">The sequence shown here is derived from an EMBL/GenBank/DDBJ whole genome shotgun (WGS) entry which is preliminary data.</text>
</comment>
<proteinExistence type="inferred from homology"/>
<dbReference type="EC" id="1.4.3.-" evidence="11"/>
<keyword evidence="4 11" id="KW-0479">Metal-binding</keyword>
<feature type="compositionally biased region" description="Polar residues" evidence="12">
    <location>
        <begin position="1"/>
        <end position="11"/>
    </location>
</feature>
<keyword evidence="5 9" id="KW-0801">TPQ</keyword>
<feature type="region of interest" description="Disordered" evidence="12">
    <location>
        <begin position="1"/>
        <end position="20"/>
    </location>
</feature>
<evidence type="ECO:0000256" key="12">
    <source>
        <dbReference type="SAM" id="MobiDB-lite"/>
    </source>
</evidence>
<evidence type="ECO:0000259" key="13">
    <source>
        <dbReference type="Pfam" id="PF01179"/>
    </source>
</evidence>
<dbReference type="PROSITE" id="PS01164">
    <property type="entry name" value="COPPER_AMINE_OXID_1"/>
    <property type="match status" value="1"/>
</dbReference>
<dbReference type="InterPro" id="IPR000269">
    <property type="entry name" value="Cu_amine_oxidase"/>
</dbReference>
<comment type="cofactor">
    <cofactor evidence="1">
        <name>Cu cation</name>
        <dbReference type="ChEBI" id="CHEBI:23378"/>
    </cofactor>
</comment>
<feature type="active site" description="Schiff-base intermediate with substrate; via topaquinone" evidence="9">
    <location>
        <position position="414"/>
    </location>
</feature>
<dbReference type="AlphaFoldDB" id="A0A9P4MFJ9"/>
<dbReference type="GO" id="GO:0005507">
    <property type="term" value="F:copper ion binding"/>
    <property type="evidence" value="ECO:0007669"/>
    <property type="project" value="InterPro"/>
</dbReference>
<organism evidence="16 17">
    <name type="scientific">Myriangium duriaei CBS 260.36</name>
    <dbReference type="NCBI Taxonomy" id="1168546"/>
    <lineage>
        <taxon>Eukaryota</taxon>
        <taxon>Fungi</taxon>
        <taxon>Dikarya</taxon>
        <taxon>Ascomycota</taxon>
        <taxon>Pezizomycotina</taxon>
        <taxon>Dothideomycetes</taxon>
        <taxon>Dothideomycetidae</taxon>
        <taxon>Myriangiales</taxon>
        <taxon>Myriangiaceae</taxon>
        <taxon>Myriangium</taxon>
    </lineage>
</organism>
<evidence type="ECO:0000256" key="4">
    <source>
        <dbReference type="ARBA" id="ARBA00022723"/>
    </source>
</evidence>
<evidence type="ECO:0000259" key="14">
    <source>
        <dbReference type="Pfam" id="PF02727"/>
    </source>
</evidence>
<keyword evidence="8" id="KW-1015">Disulfide bond</keyword>
<evidence type="ECO:0000256" key="7">
    <source>
        <dbReference type="ARBA" id="ARBA00023008"/>
    </source>
</evidence>
<evidence type="ECO:0000256" key="3">
    <source>
        <dbReference type="ARBA" id="ARBA00011738"/>
    </source>
</evidence>
<dbReference type="GO" id="GO:0009308">
    <property type="term" value="P:amine metabolic process"/>
    <property type="evidence" value="ECO:0007669"/>
    <property type="project" value="UniProtKB-UniRule"/>
</dbReference>
<evidence type="ECO:0000256" key="5">
    <source>
        <dbReference type="ARBA" id="ARBA00022772"/>
    </source>
</evidence>
<keyword evidence="17" id="KW-1185">Reference proteome</keyword>
<dbReference type="InterPro" id="IPR015802">
    <property type="entry name" value="Cu_amine_oxidase_N3"/>
</dbReference>
<dbReference type="SUPFAM" id="SSF54416">
    <property type="entry name" value="Amine oxidase N-terminal region"/>
    <property type="match status" value="2"/>
</dbReference>
<feature type="domain" description="Copper amine oxidase N2-terminal" evidence="14">
    <location>
        <begin position="25"/>
        <end position="110"/>
    </location>
</feature>
<dbReference type="InterPro" id="IPR015798">
    <property type="entry name" value="Cu_amine_oxidase_C"/>
</dbReference>
<evidence type="ECO:0000256" key="11">
    <source>
        <dbReference type="RuleBase" id="RU000672"/>
    </source>
</evidence>
<evidence type="ECO:0000313" key="16">
    <source>
        <dbReference type="EMBL" id="KAF2151167.1"/>
    </source>
</evidence>
<name>A0A9P4MFJ9_9PEZI</name>